<accession>A0A248VXK8</accession>
<reference evidence="2 3" key="1">
    <citation type="submission" date="2017-08" db="EMBL/GenBank/DDBJ databases">
        <title>Identification and genetic characteristics of simultaneous BTEX- and naphthalene-degrading Paraburkholderia sp. BN5 isolated from petroleum-contaminated soil.</title>
        <authorList>
            <person name="Lee Y."/>
            <person name="Jeon C.O."/>
        </authorList>
    </citation>
    <scope>NUCLEOTIDE SEQUENCE [LARGE SCALE GENOMIC DNA]</scope>
    <source>
        <strain evidence="2 3">BN5</strain>
        <plasmid evidence="2 3">pBN2</plasmid>
    </source>
</reference>
<gene>
    <name evidence="2" type="ORF">CJU94_36535</name>
</gene>
<dbReference type="Pfam" id="PF11339">
    <property type="entry name" value="DUF3141"/>
    <property type="match status" value="1"/>
</dbReference>
<dbReference type="InterPro" id="IPR051321">
    <property type="entry name" value="PHA/PHB_synthase"/>
</dbReference>
<sequence length="595" mass="67058">MSETAANQTRVGRSPSEPVTCLPRAAQEGEVAEPSAPALSDPFRDPLDYLRDFCERSVLFWDTLRQRADRMIAHARVGKPPLLDFDYELLLDARRFEHPANYALVRITRAGDVCFDECLDESKPPVIVVDPRAGHGPGIGGFKRDSEVGMAMHEGHTVYFVMFFPEPCPDQTLVDVLHSLRRFVEEVARRHPGKPPVLYGNCQAGWAITLLSADCEGLVGPAVLNGSPLSYWAGEPGVNPMRIAGGLVGGAWLTHLLADLGDGRFDGAWLAANFENLKPEAVWEKYANLFAHVDTERERFLEFERWWNGFYFLSRNEILAIVENLFIGDRLEQGSFRICDGCTADLKRIRNPLVIFASYGDNITPPQQALGWIPAVYKDDAELRAAGQRIVYLTNPHVGHLGIFVSAKVARLEHRAILESLEEIERLAPGLYEMKIDDPTGNPDCHKPQYSVHFEERQIADLKLGLHDAAFERVRQVSELNEQLYAAFVSPVIQAFTSPWTAAVLEWLHPMRTSRYLLSATFSPWMNSVDEYARLIEKRRAPLEQHNSYFAFEQLTIEQVSRAIEESRKQRDATEERLFALLYGGESLCVASHLP</sequence>
<keyword evidence="3" id="KW-1185">Reference proteome</keyword>
<dbReference type="Proteomes" id="UP000215158">
    <property type="component" value="Plasmid pBN2"/>
</dbReference>
<evidence type="ECO:0000256" key="1">
    <source>
        <dbReference type="SAM" id="MobiDB-lite"/>
    </source>
</evidence>
<organism evidence="2 3">
    <name type="scientific">Paraburkholderia aromaticivorans</name>
    <dbReference type="NCBI Taxonomy" id="2026199"/>
    <lineage>
        <taxon>Bacteria</taxon>
        <taxon>Pseudomonadati</taxon>
        <taxon>Pseudomonadota</taxon>
        <taxon>Betaproteobacteria</taxon>
        <taxon>Burkholderiales</taxon>
        <taxon>Burkholderiaceae</taxon>
        <taxon>Paraburkholderia</taxon>
    </lineage>
</organism>
<evidence type="ECO:0000313" key="3">
    <source>
        <dbReference type="Proteomes" id="UP000215158"/>
    </source>
</evidence>
<name>A0A248VXK8_9BURK</name>
<feature type="region of interest" description="Disordered" evidence="1">
    <location>
        <begin position="1"/>
        <end position="20"/>
    </location>
</feature>
<dbReference type="Gene3D" id="3.40.50.1820">
    <property type="entry name" value="alpha/beta hydrolase"/>
    <property type="match status" value="1"/>
</dbReference>
<dbReference type="OrthoDB" id="7231451at2"/>
<geneLocation type="plasmid" evidence="2 3">
    <name>pBN2</name>
</geneLocation>
<dbReference type="PANTHER" id="PTHR36837:SF2">
    <property type="entry name" value="POLY(3-HYDROXYALKANOATE) POLYMERASE SUBUNIT PHAC"/>
    <property type="match status" value="1"/>
</dbReference>
<proteinExistence type="predicted"/>
<protein>
    <submittedName>
        <fullName evidence="2">DUF3141 domain-containing protein</fullName>
    </submittedName>
</protein>
<dbReference type="InterPro" id="IPR029058">
    <property type="entry name" value="AB_hydrolase_fold"/>
</dbReference>
<dbReference type="AlphaFoldDB" id="A0A248VXK8"/>
<dbReference type="KEGG" id="parb:CJU94_36535"/>
<dbReference type="EMBL" id="CP022992">
    <property type="protein sequence ID" value="ASW03707.1"/>
    <property type="molecule type" value="Genomic_DNA"/>
</dbReference>
<evidence type="ECO:0000313" key="2">
    <source>
        <dbReference type="EMBL" id="ASW03707.1"/>
    </source>
</evidence>
<keyword evidence="2" id="KW-0614">Plasmid</keyword>
<dbReference type="RefSeq" id="WP_011875655.1">
    <property type="nucleotide sequence ID" value="NZ_CP022992.1"/>
</dbReference>
<dbReference type="SUPFAM" id="SSF53474">
    <property type="entry name" value="alpha/beta-Hydrolases"/>
    <property type="match status" value="1"/>
</dbReference>
<feature type="compositionally biased region" description="Polar residues" evidence="1">
    <location>
        <begin position="1"/>
        <end position="11"/>
    </location>
</feature>
<dbReference type="PANTHER" id="PTHR36837">
    <property type="entry name" value="POLY(3-HYDROXYALKANOATE) POLYMERASE SUBUNIT PHAC"/>
    <property type="match status" value="1"/>
</dbReference>
<dbReference type="InterPro" id="IPR024501">
    <property type="entry name" value="DUF3141"/>
</dbReference>